<dbReference type="Proteomes" id="UP000179734">
    <property type="component" value="Unassembled WGS sequence"/>
</dbReference>
<proteinExistence type="predicted"/>
<dbReference type="InterPro" id="IPR050678">
    <property type="entry name" value="DNA_Partitioning_ATPase"/>
</dbReference>
<dbReference type="NCBIfam" id="NF041546">
    <property type="entry name" value="ParA_partition"/>
    <property type="match status" value="1"/>
</dbReference>
<dbReference type="PANTHER" id="PTHR13696">
    <property type="entry name" value="P-LOOP CONTAINING NUCLEOSIDE TRIPHOSPHATE HYDROLASE"/>
    <property type="match status" value="1"/>
</dbReference>
<accession>A0A1S1ND19</accession>
<evidence type="ECO:0000259" key="2">
    <source>
        <dbReference type="Pfam" id="PF01656"/>
    </source>
</evidence>
<dbReference type="SUPFAM" id="SSF52540">
    <property type="entry name" value="P-loop containing nucleoside triphosphate hydrolases"/>
    <property type="match status" value="1"/>
</dbReference>
<dbReference type="Pfam" id="PF01656">
    <property type="entry name" value="CbiA"/>
    <property type="match status" value="1"/>
</dbReference>
<keyword evidence="4" id="KW-1185">Reference proteome</keyword>
<comment type="caution">
    <text evidence="3">The sequence shown here is derived from an EMBL/GenBank/DDBJ whole genome shotgun (WGS) entry which is preliminary data.</text>
</comment>
<protein>
    <recommendedName>
        <fullName evidence="2">CobQ/CobB/MinD/ParA nucleotide binding domain-containing protein</fullName>
    </recommendedName>
</protein>
<feature type="region of interest" description="Disordered" evidence="1">
    <location>
        <begin position="216"/>
        <end position="236"/>
    </location>
</feature>
<sequence length="236" mass="25874">MIYGFLNQKGGVGKTTLSVNHSMELARRGRRVLHIDADPQESSLDWHNERLLNGHKPLINVMGYPKPSLRDAIAAHIDDYDDVVIDGPARIESLGRAAVLACDLIVIPIQPSGLDAWASAEILDILETSKIYRPTLTAVFVINRRITGTKISRAVKKGLTGLGPTLMDTTIDQRVAYAESMGQGLAVHEHDPTSPAVDEITELTTELEKHLTEHLENLETQAPGHPDTQEPLETAK</sequence>
<evidence type="ECO:0000313" key="4">
    <source>
        <dbReference type="Proteomes" id="UP000179734"/>
    </source>
</evidence>
<dbReference type="PANTHER" id="PTHR13696:SF96">
    <property type="entry name" value="COBQ_COBB_MIND_PARA NUCLEOTIDE BINDING DOMAIN-CONTAINING PROTEIN"/>
    <property type="match status" value="1"/>
</dbReference>
<gene>
    <name evidence="3" type="ORF">BKN37_21085</name>
</gene>
<dbReference type="InterPro" id="IPR027417">
    <property type="entry name" value="P-loop_NTPase"/>
</dbReference>
<dbReference type="AlphaFoldDB" id="A0A1S1ND19"/>
<dbReference type="CDD" id="cd02042">
    <property type="entry name" value="ParAB_family"/>
    <property type="match status" value="1"/>
</dbReference>
<evidence type="ECO:0000313" key="3">
    <source>
        <dbReference type="EMBL" id="OHU98202.1"/>
    </source>
</evidence>
<dbReference type="Gene3D" id="3.40.50.300">
    <property type="entry name" value="P-loop containing nucleotide triphosphate hydrolases"/>
    <property type="match status" value="1"/>
</dbReference>
<reference evidence="3 4" key="1">
    <citation type="submission" date="2016-10" db="EMBL/GenBank/DDBJ databases">
        <title>Genome sequence of Mycobacterium talmonii.</title>
        <authorList>
            <person name="Greninger A.L."/>
            <person name="Elliott B."/>
            <person name="Vasireddy S."/>
            <person name="Vasireddy R."/>
        </authorList>
    </citation>
    <scope>NUCLEOTIDE SEQUENCE [LARGE SCALE GENOMIC DNA]</scope>
    <source>
        <strain evidence="4">NE-TNMC-100812</strain>
    </source>
</reference>
<dbReference type="InterPro" id="IPR002586">
    <property type="entry name" value="CobQ/CobB/MinD/ParA_Nub-bd_dom"/>
</dbReference>
<dbReference type="PIRSF" id="PIRSF009320">
    <property type="entry name" value="Nuc_binding_HP_1000"/>
    <property type="match status" value="1"/>
</dbReference>
<dbReference type="EMBL" id="MLQM01000150">
    <property type="protein sequence ID" value="OHU98202.1"/>
    <property type="molecule type" value="Genomic_DNA"/>
</dbReference>
<feature type="domain" description="CobQ/CobB/MinD/ParA nucleotide binding" evidence="2">
    <location>
        <begin position="5"/>
        <end position="185"/>
    </location>
</feature>
<organism evidence="3 4">
    <name type="scientific">Mycobacterium talmoniae</name>
    <dbReference type="NCBI Taxonomy" id="1858794"/>
    <lineage>
        <taxon>Bacteria</taxon>
        <taxon>Bacillati</taxon>
        <taxon>Actinomycetota</taxon>
        <taxon>Actinomycetes</taxon>
        <taxon>Mycobacteriales</taxon>
        <taxon>Mycobacteriaceae</taxon>
        <taxon>Mycobacterium</taxon>
    </lineage>
</organism>
<dbReference type="InterPro" id="IPR048089">
    <property type="entry name" value="McdA"/>
</dbReference>
<evidence type="ECO:0000256" key="1">
    <source>
        <dbReference type="SAM" id="MobiDB-lite"/>
    </source>
</evidence>
<name>A0A1S1ND19_9MYCO</name>